<dbReference type="GO" id="GO:0016987">
    <property type="term" value="F:sigma factor activity"/>
    <property type="evidence" value="ECO:0007669"/>
    <property type="project" value="UniProtKB-KW"/>
</dbReference>
<evidence type="ECO:0000313" key="7">
    <source>
        <dbReference type="EMBL" id="MVT41911.1"/>
    </source>
</evidence>
<dbReference type="NCBIfam" id="TIGR02985">
    <property type="entry name" value="Sig70_bacteroi1"/>
    <property type="match status" value="1"/>
</dbReference>
<dbReference type="InterPro" id="IPR007627">
    <property type="entry name" value="RNA_pol_sigma70_r2"/>
</dbReference>
<dbReference type="CDD" id="cd06171">
    <property type="entry name" value="Sigma70_r4"/>
    <property type="match status" value="1"/>
</dbReference>
<dbReference type="InterPro" id="IPR013249">
    <property type="entry name" value="RNA_pol_sigma70_r4_t2"/>
</dbReference>
<proteinExistence type="inferred from homology"/>
<keyword evidence="8" id="KW-1185">Reference proteome</keyword>
<dbReference type="Pfam" id="PF04542">
    <property type="entry name" value="Sigma70_r2"/>
    <property type="match status" value="1"/>
</dbReference>
<dbReference type="Gene3D" id="1.10.1740.10">
    <property type="match status" value="1"/>
</dbReference>
<comment type="similarity">
    <text evidence="1">Belongs to the sigma-70 factor family. ECF subfamily.</text>
</comment>
<dbReference type="EMBL" id="WRXO01000004">
    <property type="protein sequence ID" value="MVT41911.1"/>
    <property type="molecule type" value="Genomic_DNA"/>
</dbReference>
<evidence type="ECO:0000256" key="4">
    <source>
        <dbReference type="ARBA" id="ARBA00023163"/>
    </source>
</evidence>
<dbReference type="PANTHER" id="PTHR43133:SF46">
    <property type="entry name" value="RNA POLYMERASE SIGMA-70 FACTOR ECF SUBFAMILY"/>
    <property type="match status" value="1"/>
</dbReference>
<dbReference type="Gene3D" id="1.10.10.10">
    <property type="entry name" value="Winged helix-like DNA-binding domain superfamily/Winged helix DNA-binding domain"/>
    <property type="match status" value="1"/>
</dbReference>
<dbReference type="InterPro" id="IPR014327">
    <property type="entry name" value="RNA_pol_sigma70_bacteroid"/>
</dbReference>
<evidence type="ECO:0000259" key="5">
    <source>
        <dbReference type="Pfam" id="PF04542"/>
    </source>
</evidence>
<evidence type="ECO:0000259" key="6">
    <source>
        <dbReference type="Pfam" id="PF08281"/>
    </source>
</evidence>
<dbReference type="NCBIfam" id="TIGR02937">
    <property type="entry name" value="sigma70-ECF"/>
    <property type="match status" value="1"/>
</dbReference>
<dbReference type="InterPro" id="IPR013325">
    <property type="entry name" value="RNA_pol_sigma_r2"/>
</dbReference>
<dbReference type="InterPro" id="IPR013324">
    <property type="entry name" value="RNA_pol_sigma_r3/r4-like"/>
</dbReference>
<dbReference type="GO" id="GO:0003677">
    <property type="term" value="F:DNA binding"/>
    <property type="evidence" value="ECO:0007669"/>
    <property type="project" value="InterPro"/>
</dbReference>
<evidence type="ECO:0000313" key="8">
    <source>
        <dbReference type="Proteomes" id="UP000468388"/>
    </source>
</evidence>
<organism evidence="7 8">
    <name type="scientific">Chitinophaga oryziterrae</name>
    <dbReference type="NCBI Taxonomy" id="1031224"/>
    <lineage>
        <taxon>Bacteria</taxon>
        <taxon>Pseudomonadati</taxon>
        <taxon>Bacteroidota</taxon>
        <taxon>Chitinophagia</taxon>
        <taxon>Chitinophagales</taxon>
        <taxon>Chitinophagaceae</taxon>
        <taxon>Chitinophaga</taxon>
    </lineage>
</organism>
<dbReference type="Proteomes" id="UP000468388">
    <property type="component" value="Unassembled WGS sequence"/>
</dbReference>
<evidence type="ECO:0000256" key="2">
    <source>
        <dbReference type="ARBA" id="ARBA00023015"/>
    </source>
</evidence>
<reference evidence="7 8" key="1">
    <citation type="submission" date="2019-12" db="EMBL/GenBank/DDBJ databases">
        <title>The draft genomic sequence of strain Chitinophaga oryziterrae JCM 16595.</title>
        <authorList>
            <person name="Zhang X."/>
        </authorList>
    </citation>
    <scope>NUCLEOTIDE SEQUENCE [LARGE SCALE GENOMIC DNA]</scope>
    <source>
        <strain evidence="7 8">JCM 16595</strain>
    </source>
</reference>
<dbReference type="PANTHER" id="PTHR43133">
    <property type="entry name" value="RNA POLYMERASE ECF-TYPE SIGMA FACTO"/>
    <property type="match status" value="1"/>
</dbReference>
<keyword evidence="4" id="KW-0804">Transcription</keyword>
<gene>
    <name evidence="7" type="ORF">GO495_15075</name>
</gene>
<dbReference type="InterPro" id="IPR036388">
    <property type="entry name" value="WH-like_DNA-bd_sf"/>
</dbReference>
<accession>A0A6N8JBM0</accession>
<sequence length="192" mass="22452">MSLDLLTDDLLLRLLKADDENAFRTLYERYWKRLFTMACYKLKNKEAAEEIVQNIFVSLWEKRTSLQIEKLEQYLFTAVKYKVINYVDAMLVRQASQKNLPGITSDESTEATILINDLHHAIQQALAQLPPKTREVFTLSRFEKYSVKEIAHHMNLTEKAVEYHITQSLKLMRISLKDFMIISVPAIITLLK</sequence>
<feature type="domain" description="RNA polymerase sigma factor 70 region 4 type 2" evidence="6">
    <location>
        <begin position="120"/>
        <end position="171"/>
    </location>
</feature>
<dbReference type="OrthoDB" id="764619at2"/>
<dbReference type="SUPFAM" id="SSF88659">
    <property type="entry name" value="Sigma3 and sigma4 domains of RNA polymerase sigma factors"/>
    <property type="match status" value="1"/>
</dbReference>
<protein>
    <submittedName>
        <fullName evidence="7">RNA polymerase sigma-70 factor</fullName>
    </submittedName>
</protein>
<keyword evidence="3" id="KW-0731">Sigma factor</keyword>
<dbReference type="InterPro" id="IPR039425">
    <property type="entry name" value="RNA_pol_sigma-70-like"/>
</dbReference>
<dbReference type="AlphaFoldDB" id="A0A6N8JBM0"/>
<evidence type="ECO:0000256" key="1">
    <source>
        <dbReference type="ARBA" id="ARBA00010641"/>
    </source>
</evidence>
<dbReference type="Pfam" id="PF08281">
    <property type="entry name" value="Sigma70_r4_2"/>
    <property type="match status" value="1"/>
</dbReference>
<dbReference type="GO" id="GO:0006352">
    <property type="term" value="P:DNA-templated transcription initiation"/>
    <property type="evidence" value="ECO:0007669"/>
    <property type="project" value="InterPro"/>
</dbReference>
<keyword evidence="2" id="KW-0805">Transcription regulation</keyword>
<name>A0A6N8JBM0_9BACT</name>
<feature type="domain" description="RNA polymerase sigma-70 region 2" evidence="5">
    <location>
        <begin position="26"/>
        <end position="87"/>
    </location>
</feature>
<comment type="caution">
    <text evidence="7">The sequence shown here is derived from an EMBL/GenBank/DDBJ whole genome shotgun (WGS) entry which is preliminary data.</text>
</comment>
<evidence type="ECO:0000256" key="3">
    <source>
        <dbReference type="ARBA" id="ARBA00023082"/>
    </source>
</evidence>
<dbReference type="InterPro" id="IPR014284">
    <property type="entry name" value="RNA_pol_sigma-70_dom"/>
</dbReference>
<dbReference type="SUPFAM" id="SSF88946">
    <property type="entry name" value="Sigma2 domain of RNA polymerase sigma factors"/>
    <property type="match status" value="1"/>
</dbReference>
<dbReference type="RefSeq" id="WP_157300554.1">
    <property type="nucleotide sequence ID" value="NZ_BAAAZB010000005.1"/>
</dbReference>